<dbReference type="EMBL" id="AE015929">
    <property type="protein sequence ID" value="AAO03684.1"/>
    <property type="molecule type" value="Genomic_DNA"/>
</dbReference>
<name>A0A0H2VE22_STAES</name>
<evidence type="ECO:0000313" key="1">
    <source>
        <dbReference type="EMBL" id="AAO03684.1"/>
    </source>
</evidence>
<dbReference type="HOGENOM" id="CLU_099317_0_0_9"/>
<dbReference type="PATRIC" id="fig|176280.10.peg.83"/>
<protein>
    <submittedName>
        <fullName evidence="1">Uncharacterized protein</fullName>
    </submittedName>
</protein>
<dbReference type="AlphaFoldDB" id="A0A0H2VE22"/>
<gene>
    <name evidence="1" type="ordered locus">SE_0087</name>
</gene>
<sequence length="182" mass="20698">MLLGKCLGGMAMDSHLNHILSYWQGPPLEGAKTIISKYGYPQEATMRRLIWYNSGPWKRTIVYKDPVPHNFPTPHLDFLKQTIDYKVPVHLYDAIAAFDGSVYLDRTTGEASAKCHEEAMNFLSLNLLNDIVTGKRDVQGAKAFYAQTAEQFTKYHITSPYTEGFLFPMQYNTADLGVTYFK</sequence>
<dbReference type="eggNOG" id="ENOG50302BX">
    <property type="taxonomic scope" value="Bacteria"/>
</dbReference>
<proteinExistence type="predicted"/>
<accession>A0A0H2VE22</accession>
<organism evidence="1 2">
    <name type="scientific">Staphylococcus epidermidis (strain ATCC 12228 / FDA PCI 1200)</name>
    <dbReference type="NCBI Taxonomy" id="176280"/>
    <lineage>
        <taxon>Bacteria</taxon>
        <taxon>Bacillati</taxon>
        <taxon>Bacillota</taxon>
        <taxon>Bacilli</taxon>
        <taxon>Bacillales</taxon>
        <taxon>Staphylococcaceae</taxon>
        <taxon>Staphylococcus</taxon>
    </lineage>
</organism>
<reference evidence="1 2" key="1">
    <citation type="journal article" date="2003" name="Mol. Microbiol.">
        <title>Genome-based analysis of virulence genes in a non-biofilm-forming Staphylococcus epidermidis strain (ATCC 12228).</title>
        <authorList>
            <person name="Zhang Y.Q."/>
            <person name="Ren S.X."/>
            <person name="Li H.L."/>
            <person name="Wang Y.X."/>
            <person name="Fu G."/>
            <person name="Yang J."/>
            <person name="Qin Z.Q."/>
            <person name="Miao Y.G."/>
            <person name="Wang W.Y."/>
            <person name="Chen R.S."/>
            <person name="Shen Y."/>
            <person name="Chen Z."/>
            <person name="Yuan Z.H."/>
            <person name="Zhao G.P."/>
            <person name="Qu D."/>
            <person name="Danchin A."/>
            <person name="Wen Y.M."/>
        </authorList>
    </citation>
    <scope>NUCLEOTIDE SEQUENCE [LARGE SCALE GENOMIC DNA]</scope>
    <source>
        <strain evidence="2">ATCC 12228 / FDA PCI 1200</strain>
    </source>
</reference>
<dbReference type="OrthoDB" id="1350443at2"/>
<dbReference type="KEGG" id="sep:SE_0087"/>
<dbReference type="Proteomes" id="UP000001411">
    <property type="component" value="Chromosome"/>
</dbReference>
<evidence type="ECO:0000313" key="2">
    <source>
        <dbReference type="Proteomes" id="UP000001411"/>
    </source>
</evidence>